<dbReference type="KEGG" id="hazt:108678079"/>
<dbReference type="AlphaFoldDB" id="A0A8B7P784"/>
<dbReference type="Proteomes" id="UP000694843">
    <property type="component" value="Unplaced"/>
</dbReference>
<sequence>MVPDDDGLQHIPSTPFRAVEETQRLFRIEGFNRWPKLSDVLHNLIPKPKRESPFGFRLRPTGFRRPQFAHRKPPPTNGYSSVTGQMRPSYPPWPGTMNHNKPGMSNRPNMNYYHLIHESSHGYESGKKPMPGMKTPGTVDYNQAPTGEYSMNIGTQPQSFTVAQGSSLHMRPCKHYFYAKPHVISTNPGESPPTKFVPMKYPSHWHEAYIPPYMTPPNMYSTTFSPEEADQDQIWSGNTGYAQPLDTHDDQFSTHFNVTSVDDEVNNHVWIDRHRRHRWAPLHAASYMAEGRNAKKTGRGPVSFQNVLLIPVLSVGNEVTDDNTGVKFSRRDDLFV</sequence>
<proteinExistence type="predicted"/>
<reference evidence="2" key="1">
    <citation type="submission" date="2025-08" db="UniProtKB">
        <authorList>
            <consortium name="RefSeq"/>
        </authorList>
    </citation>
    <scope>IDENTIFICATION</scope>
    <source>
        <tissue evidence="2">Whole organism</tissue>
    </source>
</reference>
<dbReference type="GeneID" id="108678079"/>
<organism evidence="1 2">
    <name type="scientific">Hyalella azteca</name>
    <name type="common">Amphipod</name>
    <dbReference type="NCBI Taxonomy" id="294128"/>
    <lineage>
        <taxon>Eukaryota</taxon>
        <taxon>Metazoa</taxon>
        <taxon>Ecdysozoa</taxon>
        <taxon>Arthropoda</taxon>
        <taxon>Crustacea</taxon>
        <taxon>Multicrustacea</taxon>
        <taxon>Malacostraca</taxon>
        <taxon>Eumalacostraca</taxon>
        <taxon>Peracarida</taxon>
        <taxon>Amphipoda</taxon>
        <taxon>Senticaudata</taxon>
        <taxon>Talitrida</taxon>
        <taxon>Talitroidea</taxon>
        <taxon>Hyalellidae</taxon>
        <taxon>Hyalella</taxon>
    </lineage>
</organism>
<evidence type="ECO:0000313" key="1">
    <source>
        <dbReference type="Proteomes" id="UP000694843"/>
    </source>
</evidence>
<evidence type="ECO:0000313" key="2">
    <source>
        <dbReference type="RefSeq" id="XP_018021908.1"/>
    </source>
</evidence>
<accession>A0A8B7P784</accession>
<dbReference type="OrthoDB" id="10637365at2759"/>
<gene>
    <name evidence="2" type="primary">LOC108678079</name>
</gene>
<keyword evidence="1" id="KW-1185">Reference proteome</keyword>
<name>A0A8B7P784_HYAAZ</name>
<protein>
    <submittedName>
        <fullName evidence="2">Uncharacterized protein LOC108678079 isoform X1</fullName>
    </submittedName>
</protein>
<dbReference type="RefSeq" id="XP_018021908.1">
    <property type="nucleotide sequence ID" value="XM_018166419.2"/>
</dbReference>